<dbReference type="SUPFAM" id="SSF81606">
    <property type="entry name" value="PP2C-like"/>
    <property type="match status" value="1"/>
</dbReference>
<dbReference type="GO" id="GO:0004722">
    <property type="term" value="F:protein serine/threonine phosphatase activity"/>
    <property type="evidence" value="ECO:0007669"/>
    <property type="project" value="UniProtKB-EC"/>
</dbReference>
<reference evidence="4" key="1">
    <citation type="journal article" date="2019" name="Int. J. Syst. Evol. Microbiol.">
        <title>The Global Catalogue of Microorganisms (GCM) 10K type strain sequencing project: providing services to taxonomists for standard genome sequencing and annotation.</title>
        <authorList>
            <consortium name="The Broad Institute Genomics Platform"/>
            <consortium name="The Broad Institute Genome Sequencing Center for Infectious Disease"/>
            <person name="Wu L."/>
            <person name="Ma J."/>
        </authorList>
    </citation>
    <scope>NUCLEOTIDE SEQUENCE [LARGE SCALE GENOMIC DNA]</scope>
    <source>
        <strain evidence="4">JCM 3369</strain>
    </source>
</reference>
<dbReference type="InterPro" id="IPR001932">
    <property type="entry name" value="PPM-type_phosphatase-like_dom"/>
</dbReference>
<evidence type="ECO:0000313" key="4">
    <source>
        <dbReference type="Proteomes" id="UP001596380"/>
    </source>
</evidence>
<evidence type="ECO:0000313" key="3">
    <source>
        <dbReference type="EMBL" id="MFC6884453.1"/>
    </source>
</evidence>
<feature type="compositionally biased region" description="Basic and acidic residues" evidence="1">
    <location>
        <begin position="279"/>
        <end position="289"/>
    </location>
</feature>
<dbReference type="Gene3D" id="3.60.40.10">
    <property type="entry name" value="PPM-type phosphatase domain"/>
    <property type="match status" value="1"/>
</dbReference>
<proteinExistence type="predicted"/>
<dbReference type="Pfam" id="PF13672">
    <property type="entry name" value="PP2C_2"/>
    <property type="match status" value="1"/>
</dbReference>
<accession>A0ABW2CV04</accession>
<evidence type="ECO:0000259" key="2">
    <source>
        <dbReference type="PROSITE" id="PS51746"/>
    </source>
</evidence>
<dbReference type="EC" id="3.1.3.16" evidence="3"/>
<dbReference type="EMBL" id="JBHSXS010000027">
    <property type="protein sequence ID" value="MFC6884453.1"/>
    <property type="molecule type" value="Genomic_DNA"/>
</dbReference>
<feature type="region of interest" description="Disordered" evidence="1">
    <location>
        <begin position="239"/>
        <end position="296"/>
    </location>
</feature>
<protein>
    <submittedName>
        <fullName evidence="3">PP2C family protein-serine/threonine phosphatase</fullName>
        <ecNumber evidence="3">3.1.3.16</ecNumber>
    </submittedName>
</protein>
<feature type="domain" description="PPM-type phosphatase" evidence="2">
    <location>
        <begin position="41"/>
        <end position="331"/>
    </location>
</feature>
<organism evidence="3 4">
    <name type="scientific">Actinomadura yumaensis</name>
    <dbReference type="NCBI Taxonomy" id="111807"/>
    <lineage>
        <taxon>Bacteria</taxon>
        <taxon>Bacillati</taxon>
        <taxon>Actinomycetota</taxon>
        <taxon>Actinomycetes</taxon>
        <taxon>Streptosporangiales</taxon>
        <taxon>Thermomonosporaceae</taxon>
        <taxon>Actinomadura</taxon>
    </lineage>
</organism>
<evidence type="ECO:0000256" key="1">
    <source>
        <dbReference type="SAM" id="MobiDB-lite"/>
    </source>
</evidence>
<dbReference type="InterPro" id="IPR036457">
    <property type="entry name" value="PPM-type-like_dom_sf"/>
</dbReference>
<sequence>MSATPGCGACGGTVAPDGHCWDCGTAQPSFRAHVEATAGPGAAAVSDRGLRRAVNADAMALVTAGPWTIGVVCDGVSMSPRSERAARVAAQTGAATLAARLEAGALPEDAHHRAAVRAGRAVAALAASVDAAPACTYVAATAGPQGLWCGSVGDSRAYWLPDHGPGMALTEDDTGEHDALAAWLGADAPEPEPHIRSYRPPGPGRLLLCTDGLWRYLPDPDSLRVHLTPHPSAIRATTARLSDIQPPASRPPNVRQSDDLADRTRLDGSRLASSPLGDARPDGASHPDDAGIPDGGELLDGGGLLDEARALVAHALDAGGHDNVTALLIAVPAPMARDVSGPFGPRAVPRTC</sequence>
<keyword evidence="4" id="KW-1185">Reference proteome</keyword>
<feature type="compositionally biased region" description="Basic and acidic residues" evidence="1">
    <location>
        <begin position="256"/>
        <end position="268"/>
    </location>
</feature>
<dbReference type="RefSeq" id="WP_378047955.1">
    <property type="nucleotide sequence ID" value="NZ_JBHSXE010000001.1"/>
</dbReference>
<name>A0ABW2CV04_9ACTN</name>
<dbReference type="Proteomes" id="UP001596380">
    <property type="component" value="Unassembled WGS sequence"/>
</dbReference>
<comment type="caution">
    <text evidence="3">The sequence shown here is derived from an EMBL/GenBank/DDBJ whole genome shotgun (WGS) entry which is preliminary data.</text>
</comment>
<keyword evidence="3" id="KW-0378">Hydrolase</keyword>
<gene>
    <name evidence="3" type="ORF">ACFQKB_32165</name>
</gene>
<dbReference type="PROSITE" id="PS51746">
    <property type="entry name" value="PPM_2"/>
    <property type="match status" value="1"/>
</dbReference>